<dbReference type="SUPFAM" id="SSF55031">
    <property type="entry name" value="Bacterial exopeptidase dimerisation domain"/>
    <property type="match status" value="1"/>
</dbReference>
<keyword evidence="2" id="KW-0378">Hydrolase</keyword>
<evidence type="ECO:0000259" key="4">
    <source>
        <dbReference type="Pfam" id="PF07687"/>
    </source>
</evidence>
<keyword evidence="6" id="KW-1185">Reference proteome</keyword>
<dbReference type="RefSeq" id="WP_209810290.1">
    <property type="nucleotide sequence ID" value="NZ_JAGGKT010000005.1"/>
</dbReference>
<dbReference type="SUPFAM" id="SSF53187">
    <property type="entry name" value="Zn-dependent exopeptidases"/>
    <property type="match status" value="1"/>
</dbReference>
<dbReference type="InterPro" id="IPR011650">
    <property type="entry name" value="Peptidase_M20_dimer"/>
</dbReference>
<dbReference type="Gene3D" id="3.40.630.10">
    <property type="entry name" value="Zn peptidases"/>
    <property type="match status" value="1"/>
</dbReference>
<keyword evidence="3" id="KW-0732">Signal</keyword>
<feature type="signal peptide" evidence="3">
    <location>
        <begin position="1"/>
        <end position="24"/>
    </location>
</feature>
<name>A0ABS4GPP0_9BACL</name>
<dbReference type="InterPro" id="IPR050072">
    <property type="entry name" value="Peptidase_M20A"/>
</dbReference>
<dbReference type="PANTHER" id="PTHR43808">
    <property type="entry name" value="ACETYLORNITHINE DEACETYLASE"/>
    <property type="match status" value="1"/>
</dbReference>
<evidence type="ECO:0000256" key="3">
    <source>
        <dbReference type="SAM" id="SignalP"/>
    </source>
</evidence>
<dbReference type="InterPro" id="IPR002933">
    <property type="entry name" value="Peptidase_M20"/>
</dbReference>
<accession>A0ABS4GPP0</accession>
<evidence type="ECO:0000256" key="2">
    <source>
        <dbReference type="ARBA" id="ARBA00022801"/>
    </source>
</evidence>
<dbReference type="Gene3D" id="3.30.70.360">
    <property type="match status" value="1"/>
</dbReference>
<dbReference type="Pfam" id="PF01546">
    <property type="entry name" value="Peptidase_M20"/>
    <property type="match status" value="1"/>
</dbReference>
<gene>
    <name evidence="5" type="ORF">J2Z37_002241</name>
</gene>
<feature type="domain" description="Peptidase M20 dimerisation" evidence="4">
    <location>
        <begin position="228"/>
        <end position="326"/>
    </location>
</feature>
<organism evidence="5 6">
    <name type="scientific">Ammoniphilus resinae</name>
    <dbReference type="NCBI Taxonomy" id="861532"/>
    <lineage>
        <taxon>Bacteria</taxon>
        <taxon>Bacillati</taxon>
        <taxon>Bacillota</taxon>
        <taxon>Bacilli</taxon>
        <taxon>Bacillales</taxon>
        <taxon>Paenibacillaceae</taxon>
        <taxon>Aneurinibacillus group</taxon>
        <taxon>Ammoniphilus</taxon>
    </lineage>
</organism>
<dbReference type="Pfam" id="PF07687">
    <property type="entry name" value="M20_dimer"/>
    <property type="match status" value="1"/>
</dbReference>
<evidence type="ECO:0000313" key="6">
    <source>
        <dbReference type="Proteomes" id="UP001519343"/>
    </source>
</evidence>
<dbReference type="Proteomes" id="UP001519343">
    <property type="component" value="Unassembled WGS sequence"/>
</dbReference>
<dbReference type="PANTHER" id="PTHR43808:SF17">
    <property type="entry name" value="PEPTIDASE M20"/>
    <property type="match status" value="1"/>
</dbReference>
<feature type="chain" id="PRO_5046031788" evidence="3">
    <location>
        <begin position="25"/>
        <end position="448"/>
    </location>
</feature>
<reference evidence="5 6" key="1">
    <citation type="submission" date="2021-03" db="EMBL/GenBank/DDBJ databases">
        <title>Genomic Encyclopedia of Type Strains, Phase IV (KMG-IV): sequencing the most valuable type-strain genomes for metagenomic binning, comparative biology and taxonomic classification.</title>
        <authorList>
            <person name="Goeker M."/>
        </authorList>
    </citation>
    <scope>NUCLEOTIDE SEQUENCE [LARGE SCALE GENOMIC DNA]</scope>
    <source>
        <strain evidence="5 6">DSM 24738</strain>
    </source>
</reference>
<proteinExistence type="predicted"/>
<dbReference type="EMBL" id="JAGGKT010000005">
    <property type="protein sequence ID" value="MBP1932240.1"/>
    <property type="molecule type" value="Genomic_DNA"/>
</dbReference>
<evidence type="ECO:0000313" key="5">
    <source>
        <dbReference type="EMBL" id="MBP1932240.1"/>
    </source>
</evidence>
<comment type="caution">
    <text evidence="5">The sequence shown here is derived from an EMBL/GenBank/DDBJ whole genome shotgun (WGS) entry which is preliminary data.</text>
</comment>
<evidence type="ECO:0000256" key="1">
    <source>
        <dbReference type="ARBA" id="ARBA00022723"/>
    </source>
</evidence>
<sequence>MKKFTAAATAAILATSLLTGTALAAGPKPKDHTYVLSSEVTQVYTNLMSDQTIQKGLEFIQADHDNTVQEQITITEIPAPPFKEEVRAEDYKKRLQELGLQDVKIDSEGNAYGVRPGTGDGPTLFVSAHLDTVFPEGTDTTVKEQDGKLYAPGINDDVRGLAALLSIVRAFNETNVQTKGDIIFGGTVGEEGLGDLRGVKAFFKEHPQVDGFISIESGSPARITYQATGSHRYSVTYKGPGGHSFGAFGLPSAIHALGRAISDIGDLKTPTEPKTTFTVGTVGGGTSVNSIAAEANMQIDMRSNSEEELLKLEEKVLKIVNKAAGEENKRWKVEDEKGVKAEIELIGDRPAGTQPADALNVQAAWASAEAIGVEPQLSGPSSTDSNLPISLGIPSLTLGGGGTGGGSHSPGEWFDPTDAYQGPQRIFLTILGLVGVEGKTDPLLADRN</sequence>
<protein>
    <submittedName>
        <fullName evidence="5">Acetylornithine deacetylase/succinyl-diaminopimelate desuccinylase-like protein</fullName>
    </submittedName>
</protein>
<keyword evidence="1" id="KW-0479">Metal-binding</keyword>
<dbReference type="InterPro" id="IPR036264">
    <property type="entry name" value="Bact_exopeptidase_dim_dom"/>
</dbReference>